<keyword evidence="3" id="KW-0597">Phosphoprotein</keyword>
<dbReference type="InterPro" id="IPR003594">
    <property type="entry name" value="HATPase_dom"/>
</dbReference>
<dbReference type="InterPro" id="IPR004358">
    <property type="entry name" value="Sig_transdc_His_kin-like_C"/>
</dbReference>
<dbReference type="PANTHER" id="PTHR43304:SF1">
    <property type="entry name" value="PAC DOMAIN-CONTAINING PROTEIN"/>
    <property type="match status" value="1"/>
</dbReference>
<dbReference type="EC" id="2.7.13.3" evidence="2"/>
<dbReference type="InterPro" id="IPR036890">
    <property type="entry name" value="HATPase_C_sf"/>
</dbReference>
<dbReference type="Pfam" id="PF00512">
    <property type="entry name" value="HisKA"/>
    <property type="match status" value="1"/>
</dbReference>
<dbReference type="Proteomes" id="UP000634134">
    <property type="component" value="Unassembled WGS sequence"/>
</dbReference>
<dbReference type="SMART" id="SM00387">
    <property type="entry name" value="HATPase_c"/>
    <property type="match status" value="1"/>
</dbReference>
<dbReference type="PRINTS" id="PR00344">
    <property type="entry name" value="BCTRLSENSOR"/>
</dbReference>
<dbReference type="PROSITE" id="PS50109">
    <property type="entry name" value="HIS_KIN"/>
    <property type="match status" value="1"/>
</dbReference>
<evidence type="ECO:0000259" key="6">
    <source>
        <dbReference type="PROSITE" id="PS50109"/>
    </source>
</evidence>
<dbReference type="InterPro" id="IPR052162">
    <property type="entry name" value="Sensor_kinase/Photoreceptor"/>
</dbReference>
<evidence type="ECO:0000256" key="2">
    <source>
        <dbReference type="ARBA" id="ARBA00012438"/>
    </source>
</evidence>
<reference evidence="8" key="1">
    <citation type="submission" date="2023-07" db="EMBL/GenBank/DDBJ databases">
        <title>Dyadobacter sp. nov 'subterranea' isolated from contaminted grondwater.</title>
        <authorList>
            <person name="Szabo I."/>
            <person name="Al-Omari J."/>
            <person name="Szerdahelyi S.G."/>
            <person name="Rado J."/>
        </authorList>
    </citation>
    <scope>NUCLEOTIDE SEQUENCE [LARGE SCALE GENOMIC DNA]</scope>
    <source>
        <strain evidence="8">UP-52</strain>
    </source>
</reference>
<dbReference type="InterPro" id="IPR036097">
    <property type="entry name" value="HisK_dim/P_sf"/>
</dbReference>
<keyword evidence="8" id="KW-1185">Reference proteome</keyword>
<evidence type="ECO:0000313" key="8">
    <source>
        <dbReference type="Proteomes" id="UP000634134"/>
    </source>
</evidence>
<evidence type="ECO:0000313" key="7">
    <source>
        <dbReference type="EMBL" id="MBE9464014.1"/>
    </source>
</evidence>
<accession>A0ABR9WIL9</accession>
<comment type="caution">
    <text evidence="7">The sequence shown here is derived from an EMBL/GenBank/DDBJ whole genome shotgun (WGS) entry which is preliminary data.</text>
</comment>
<dbReference type="PANTHER" id="PTHR43304">
    <property type="entry name" value="PHYTOCHROME-LIKE PROTEIN CPH1"/>
    <property type="match status" value="1"/>
</dbReference>
<name>A0ABR9WIL9_9BACT</name>
<evidence type="ECO:0000256" key="5">
    <source>
        <dbReference type="ARBA" id="ARBA00022777"/>
    </source>
</evidence>
<proteinExistence type="predicted"/>
<dbReference type="InterPro" id="IPR005467">
    <property type="entry name" value="His_kinase_dom"/>
</dbReference>
<keyword evidence="4" id="KW-0808">Transferase</keyword>
<gene>
    <name evidence="7" type="ORF">IEE83_19185</name>
</gene>
<dbReference type="EMBL" id="JACYGY010000001">
    <property type="protein sequence ID" value="MBE9464014.1"/>
    <property type="molecule type" value="Genomic_DNA"/>
</dbReference>
<dbReference type="CDD" id="cd00082">
    <property type="entry name" value="HisKA"/>
    <property type="match status" value="1"/>
</dbReference>
<dbReference type="Gene3D" id="3.30.565.10">
    <property type="entry name" value="Histidine kinase-like ATPase, C-terminal domain"/>
    <property type="match status" value="1"/>
</dbReference>
<dbReference type="SUPFAM" id="SSF47384">
    <property type="entry name" value="Homodimeric domain of signal transducing histidine kinase"/>
    <property type="match status" value="1"/>
</dbReference>
<protein>
    <recommendedName>
        <fullName evidence="2">histidine kinase</fullName>
        <ecNumber evidence="2">2.7.13.3</ecNumber>
    </recommendedName>
</protein>
<dbReference type="RefSeq" id="WP_194122098.1">
    <property type="nucleotide sequence ID" value="NZ_JACYGY010000001.1"/>
</dbReference>
<dbReference type="InterPro" id="IPR003661">
    <property type="entry name" value="HisK_dim/P_dom"/>
</dbReference>
<dbReference type="Pfam" id="PF02518">
    <property type="entry name" value="HATPase_c"/>
    <property type="match status" value="1"/>
</dbReference>
<dbReference type="Gene3D" id="1.10.287.130">
    <property type="match status" value="1"/>
</dbReference>
<evidence type="ECO:0000256" key="3">
    <source>
        <dbReference type="ARBA" id="ARBA00022553"/>
    </source>
</evidence>
<keyword evidence="5" id="KW-0418">Kinase</keyword>
<sequence length="287" mass="32040">MAIEVTARVEAQMELERSEKLYRELAGQLETRVQLRTTELNHVNGQLISSNQSLEQFAYAASHDLQKPLRKVVSFGSRLESRHRDQLDDEGKFLLSRMQDAANRMSSMISDLLTFSRLEANHKAFAKVDMNLIVDAVLSDLEMVIEETKAVLDIKPLDSVWGDSAQLTQLLLNLVNNALKYQPKGQVPHITISTTSADPSELTQIVLAGHAYLKLQVQDNGIGFDQKNVQRSFQMFQRLHGRSEYAGTGIGLALGNKVVQNHYGLLTAESEIGNGANFIVYLPMSKN</sequence>
<evidence type="ECO:0000256" key="4">
    <source>
        <dbReference type="ARBA" id="ARBA00022679"/>
    </source>
</evidence>
<organism evidence="7 8">
    <name type="scientific">Dyadobacter subterraneus</name>
    <dbReference type="NCBI Taxonomy" id="2773304"/>
    <lineage>
        <taxon>Bacteria</taxon>
        <taxon>Pseudomonadati</taxon>
        <taxon>Bacteroidota</taxon>
        <taxon>Cytophagia</taxon>
        <taxon>Cytophagales</taxon>
        <taxon>Spirosomataceae</taxon>
        <taxon>Dyadobacter</taxon>
    </lineage>
</organism>
<comment type="catalytic activity">
    <reaction evidence="1">
        <text>ATP + protein L-histidine = ADP + protein N-phospho-L-histidine.</text>
        <dbReference type="EC" id="2.7.13.3"/>
    </reaction>
</comment>
<evidence type="ECO:0000256" key="1">
    <source>
        <dbReference type="ARBA" id="ARBA00000085"/>
    </source>
</evidence>
<dbReference type="SMART" id="SM00388">
    <property type="entry name" value="HisKA"/>
    <property type="match status" value="1"/>
</dbReference>
<dbReference type="SUPFAM" id="SSF55874">
    <property type="entry name" value="ATPase domain of HSP90 chaperone/DNA topoisomerase II/histidine kinase"/>
    <property type="match status" value="1"/>
</dbReference>
<feature type="domain" description="Histidine kinase" evidence="6">
    <location>
        <begin position="60"/>
        <end position="286"/>
    </location>
</feature>